<protein>
    <submittedName>
        <fullName evidence="5">LacI family DNA-binding transcriptional regulator</fullName>
    </submittedName>
</protein>
<dbReference type="Gene3D" id="1.10.260.40">
    <property type="entry name" value="lambda repressor-like DNA-binding domains"/>
    <property type="match status" value="1"/>
</dbReference>
<dbReference type="Gene3D" id="1.10.150.130">
    <property type="match status" value="1"/>
</dbReference>
<dbReference type="InterPro" id="IPR013762">
    <property type="entry name" value="Integrase-like_cat_sf"/>
</dbReference>
<dbReference type="InterPro" id="IPR010982">
    <property type="entry name" value="Lambda_DNA-bd_dom_sf"/>
</dbReference>
<evidence type="ECO:0000259" key="4">
    <source>
        <dbReference type="PROSITE" id="PS50932"/>
    </source>
</evidence>
<dbReference type="InterPro" id="IPR011010">
    <property type="entry name" value="DNA_brk_join_enz"/>
</dbReference>
<feature type="region of interest" description="Disordered" evidence="3">
    <location>
        <begin position="1"/>
        <end position="41"/>
    </location>
</feature>
<dbReference type="RefSeq" id="WP_382466943.1">
    <property type="nucleotide sequence ID" value="NZ_BAAASM010000066.1"/>
</dbReference>
<evidence type="ECO:0000256" key="3">
    <source>
        <dbReference type="SAM" id="MobiDB-lite"/>
    </source>
</evidence>
<dbReference type="Gene3D" id="1.10.443.10">
    <property type="entry name" value="Intergrase catalytic core"/>
    <property type="match status" value="1"/>
</dbReference>
<name>A0ABW0WPW4_STRNO</name>
<dbReference type="CDD" id="cd01392">
    <property type="entry name" value="HTH_LacI"/>
    <property type="match status" value="1"/>
</dbReference>
<feature type="domain" description="HTH lacI-type" evidence="4">
    <location>
        <begin position="227"/>
        <end position="272"/>
    </location>
</feature>
<gene>
    <name evidence="5" type="ORF">ACFP3J_29200</name>
</gene>
<evidence type="ECO:0000256" key="1">
    <source>
        <dbReference type="ARBA" id="ARBA00023125"/>
    </source>
</evidence>
<comment type="caution">
    <text evidence="5">The sequence shown here is derived from an EMBL/GenBank/DDBJ whole genome shotgun (WGS) entry which is preliminary data.</text>
</comment>
<dbReference type="SUPFAM" id="SSF56349">
    <property type="entry name" value="DNA breaking-rejoining enzymes"/>
    <property type="match status" value="2"/>
</dbReference>
<feature type="compositionally biased region" description="Basic and acidic residues" evidence="3">
    <location>
        <begin position="19"/>
        <end position="29"/>
    </location>
</feature>
<dbReference type="InterPro" id="IPR010998">
    <property type="entry name" value="Integrase_recombinase_N"/>
</dbReference>
<evidence type="ECO:0000313" key="5">
    <source>
        <dbReference type="EMBL" id="MFC5659538.1"/>
    </source>
</evidence>
<keyword evidence="6" id="KW-1185">Reference proteome</keyword>
<dbReference type="SMART" id="SM00354">
    <property type="entry name" value="HTH_LACI"/>
    <property type="match status" value="1"/>
</dbReference>
<organism evidence="5 6">
    <name type="scientific">Streptomyces nogalater</name>
    <dbReference type="NCBI Taxonomy" id="38314"/>
    <lineage>
        <taxon>Bacteria</taxon>
        <taxon>Bacillati</taxon>
        <taxon>Actinomycetota</taxon>
        <taxon>Actinomycetes</taxon>
        <taxon>Kitasatosporales</taxon>
        <taxon>Streptomycetaceae</taxon>
        <taxon>Streptomyces</taxon>
    </lineage>
</organism>
<proteinExistence type="predicted"/>
<keyword evidence="2" id="KW-0233">DNA recombination</keyword>
<dbReference type="EMBL" id="JBHSOE010000067">
    <property type="protein sequence ID" value="MFC5659538.1"/>
    <property type="molecule type" value="Genomic_DNA"/>
</dbReference>
<accession>A0ABW0WPW4</accession>
<dbReference type="PROSITE" id="PS00356">
    <property type="entry name" value="HTH_LACI_1"/>
    <property type="match status" value="1"/>
</dbReference>
<dbReference type="GO" id="GO:0003677">
    <property type="term" value="F:DNA binding"/>
    <property type="evidence" value="ECO:0007669"/>
    <property type="project" value="UniProtKB-KW"/>
</dbReference>
<reference evidence="6" key="1">
    <citation type="journal article" date="2019" name="Int. J. Syst. Evol. Microbiol.">
        <title>The Global Catalogue of Microorganisms (GCM) 10K type strain sequencing project: providing services to taxonomists for standard genome sequencing and annotation.</title>
        <authorList>
            <consortium name="The Broad Institute Genomics Platform"/>
            <consortium name="The Broad Institute Genome Sequencing Center for Infectious Disease"/>
            <person name="Wu L."/>
            <person name="Ma J."/>
        </authorList>
    </citation>
    <scope>NUCLEOTIDE SEQUENCE [LARGE SCALE GENOMIC DNA]</scope>
    <source>
        <strain evidence="6">KCTC 5701</strain>
    </source>
</reference>
<feature type="compositionally biased region" description="Basic residues" evidence="3">
    <location>
        <begin position="82"/>
        <end position="92"/>
    </location>
</feature>
<dbReference type="Proteomes" id="UP001596065">
    <property type="component" value="Unassembled WGS sequence"/>
</dbReference>
<keyword evidence="1 5" id="KW-0238">DNA-binding</keyword>
<dbReference type="InterPro" id="IPR000843">
    <property type="entry name" value="HTH_LacI"/>
</dbReference>
<dbReference type="Pfam" id="PF00356">
    <property type="entry name" value="LacI"/>
    <property type="match status" value="1"/>
</dbReference>
<evidence type="ECO:0000256" key="2">
    <source>
        <dbReference type="ARBA" id="ARBA00023172"/>
    </source>
</evidence>
<feature type="compositionally biased region" description="Basic residues" evidence="3">
    <location>
        <begin position="1"/>
        <end position="11"/>
    </location>
</feature>
<evidence type="ECO:0000313" key="6">
    <source>
        <dbReference type="Proteomes" id="UP001596065"/>
    </source>
</evidence>
<sequence>MQNRPVQRHPAQRPLPPFRRADVDPDSKPHGGVPAPHSDVDTWEKQVKAAYAASSVKTWRSTLHLILEDAADEGLIASNPAAKRRGRGKRAGRSRDRGPEKVITDPLGLLLVAERAALLSGRDDEFVAVVLKGYTGMRWGEMAGLETRYARPGAIRVEHQLYELDSGELVRCPPKDDSYRTIDAMDWLSALVADHIARTKPTPCPCHGKRYVFRGQGTARTGGHQGAKLVDVARLSGVSTGTVSNVLNHPHRVAEATRVRIEKAIVDLGFVRGGAVLEHAAHWRRNGFATWLFTPAASGWYPKKAPQEARPVPILAEPWPGVPARGRGATDRADACWLPIAKGLTPHGLRHTHRTAMEDLGAEKVLMDERMGHLDGSVSARYAHVTPGMRRRLMLGLTRQWEAALDARLALCPTSPVRVLNDLLRPRAAVLR</sequence>
<feature type="region of interest" description="Disordered" evidence="3">
    <location>
        <begin position="78"/>
        <end position="99"/>
    </location>
</feature>
<dbReference type="PROSITE" id="PS50932">
    <property type="entry name" value="HTH_LACI_2"/>
    <property type="match status" value="1"/>
</dbReference>
<dbReference type="SUPFAM" id="SSF47413">
    <property type="entry name" value="lambda repressor-like DNA-binding domains"/>
    <property type="match status" value="1"/>
</dbReference>